<keyword evidence="2" id="KW-1133">Transmembrane helix</keyword>
<dbReference type="Proteomes" id="UP000028924">
    <property type="component" value="Unassembled WGS sequence"/>
</dbReference>
<dbReference type="EMBL" id="KL662095">
    <property type="protein sequence ID" value="KFM23617.1"/>
    <property type="molecule type" value="Genomic_DNA"/>
</dbReference>
<dbReference type="GO" id="GO:0015031">
    <property type="term" value="P:protein transport"/>
    <property type="evidence" value="ECO:0007669"/>
    <property type="project" value="UniProtKB-KW"/>
</dbReference>
<evidence type="ECO:0000313" key="5">
    <source>
        <dbReference type="Proteomes" id="UP000028924"/>
    </source>
</evidence>
<feature type="transmembrane region" description="Helical" evidence="2">
    <location>
        <begin position="242"/>
        <end position="263"/>
    </location>
</feature>
<sequence length="264" mass="29537">MLLTPHSRYEKYLVEEPQFRPKSGDPFVDEYLVLVDRIQDLTLKAEEVAQEKNRALKAALNAELRKDKGNLLDSAIPKLATIAKDMRKGSTQEAAQLREQQVQELAQTVDDIPDGMGTMRSPGRPLLGGGSVYAPGSSITINPLKLDGRFQSAEHYQHTDQSKAFISEAEQAERRQNQALERIENGLGTLKELGTAMGEEIQRHDVIIDEVNAKMDTITSDLKTNNMRLKGLITKVRSSRNFCIDVILICVLLALGLYIYIMLK</sequence>
<dbReference type="RefSeq" id="XP_011396491.1">
    <property type="nucleotide sequence ID" value="XM_011398189.1"/>
</dbReference>
<dbReference type="SUPFAM" id="SSF58038">
    <property type="entry name" value="SNARE fusion complex"/>
    <property type="match status" value="1"/>
</dbReference>
<evidence type="ECO:0000256" key="1">
    <source>
        <dbReference type="ARBA" id="ARBA00022927"/>
    </source>
</evidence>
<dbReference type="SMART" id="SM00397">
    <property type="entry name" value="t_SNARE"/>
    <property type="match status" value="1"/>
</dbReference>
<dbReference type="eggNOG" id="ENOG502QS7N">
    <property type="taxonomic scope" value="Eukaryota"/>
</dbReference>
<feature type="domain" description="T-SNARE coiled-coil homology" evidence="3">
    <location>
        <begin position="170"/>
        <end position="232"/>
    </location>
</feature>
<protein>
    <submittedName>
        <fullName evidence="4">Syntaxin-71</fullName>
    </submittedName>
</protein>
<keyword evidence="2" id="KW-0472">Membrane</keyword>
<name>A0A087SD13_AUXPR</name>
<keyword evidence="5" id="KW-1185">Reference proteome</keyword>
<dbReference type="Gene3D" id="1.20.5.110">
    <property type="match status" value="1"/>
</dbReference>
<keyword evidence="1" id="KW-0813">Transport</keyword>
<reference evidence="4 5" key="1">
    <citation type="journal article" date="2014" name="BMC Genomics">
        <title>Oil accumulation mechanisms of the oleaginous microalga Chlorella protothecoides revealed through its genome, transcriptomes, and proteomes.</title>
        <authorList>
            <person name="Gao C."/>
            <person name="Wang Y."/>
            <person name="Shen Y."/>
            <person name="Yan D."/>
            <person name="He X."/>
            <person name="Dai J."/>
            <person name="Wu Q."/>
        </authorList>
    </citation>
    <scope>NUCLEOTIDE SEQUENCE [LARGE SCALE GENOMIC DNA]</scope>
    <source>
        <strain evidence="4 5">0710</strain>
    </source>
</reference>
<dbReference type="KEGG" id="apro:F751_2876"/>
<dbReference type="OrthoDB" id="29755at2759"/>
<evidence type="ECO:0000313" key="4">
    <source>
        <dbReference type="EMBL" id="KFM23617.1"/>
    </source>
</evidence>
<dbReference type="GeneID" id="23614267"/>
<dbReference type="AlphaFoldDB" id="A0A087SD13"/>
<proteinExistence type="predicted"/>
<gene>
    <name evidence="4" type="ORF">F751_2876</name>
</gene>
<dbReference type="STRING" id="3075.A0A087SD13"/>
<accession>A0A087SD13</accession>
<evidence type="ECO:0000259" key="3">
    <source>
        <dbReference type="PROSITE" id="PS50192"/>
    </source>
</evidence>
<evidence type="ECO:0000256" key="2">
    <source>
        <dbReference type="SAM" id="Phobius"/>
    </source>
</evidence>
<dbReference type="CDD" id="cd15841">
    <property type="entry name" value="SNARE_Qc"/>
    <property type="match status" value="1"/>
</dbReference>
<keyword evidence="2" id="KW-0812">Transmembrane</keyword>
<dbReference type="PROSITE" id="PS50192">
    <property type="entry name" value="T_SNARE"/>
    <property type="match status" value="1"/>
</dbReference>
<dbReference type="InterPro" id="IPR000727">
    <property type="entry name" value="T_SNARE_dom"/>
</dbReference>
<keyword evidence="1" id="KW-0653">Protein transport</keyword>
<organism evidence="4 5">
    <name type="scientific">Auxenochlorella protothecoides</name>
    <name type="common">Green microalga</name>
    <name type="synonym">Chlorella protothecoides</name>
    <dbReference type="NCBI Taxonomy" id="3075"/>
    <lineage>
        <taxon>Eukaryota</taxon>
        <taxon>Viridiplantae</taxon>
        <taxon>Chlorophyta</taxon>
        <taxon>core chlorophytes</taxon>
        <taxon>Trebouxiophyceae</taxon>
        <taxon>Chlorellales</taxon>
        <taxon>Chlorellaceae</taxon>
        <taxon>Auxenochlorella</taxon>
    </lineage>
</organism>